<sequence length="200" mass="19759">MSRTQRFRPTRVALVAGAVVGALALAGCGAGQIAQTAEQQAAVSGANVTAQHIEIRNAEIEFPVGGSQRLAAYTAGSSAPITMSIANDDDLPDRLVSASSPVAGSVRITGDTTIPPHGALTASTTPGGVPGNTGLPIEMTLEGLSQDVSPGLSYPLVLTFERAGNVTVDLPMGNPDNLVPGGPGSGGAQPPATGSSGGGH</sequence>
<dbReference type="EMBL" id="JBHTMB010000141">
    <property type="protein sequence ID" value="MFD1234889.1"/>
    <property type="molecule type" value="Genomic_DNA"/>
</dbReference>
<dbReference type="PROSITE" id="PS51257">
    <property type="entry name" value="PROKAR_LIPOPROTEIN"/>
    <property type="match status" value="1"/>
</dbReference>
<dbReference type="RefSeq" id="WP_013678096.1">
    <property type="nucleotide sequence ID" value="NZ_BAABKS010000029.1"/>
</dbReference>
<accession>A0ABW3VLD6</accession>
<keyword evidence="4" id="KW-1185">Reference proteome</keyword>
<feature type="region of interest" description="Disordered" evidence="1">
    <location>
        <begin position="107"/>
        <end position="129"/>
    </location>
</feature>
<dbReference type="SUPFAM" id="SSF110087">
    <property type="entry name" value="DR1885-like metal-binding protein"/>
    <property type="match status" value="1"/>
</dbReference>
<dbReference type="Proteomes" id="UP001597182">
    <property type="component" value="Unassembled WGS sequence"/>
</dbReference>
<evidence type="ECO:0000313" key="4">
    <source>
        <dbReference type="Proteomes" id="UP001597182"/>
    </source>
</evidence>
<feature type="region of interest" description="Disordered" evidence="1">
    <location>
        <begin position="172"/>
        <end position="200"/>
    </location>
</feature>
<evidence type="ECO:0000256" key="1">
    <source>
        <dbReference type="SAM" id="MobiDB-lite"/>
    </source>
</evidence>
<organism evidence="3 4">
    <name type="scientific">Pseudonocardia benzenivorans</name>
    <dbReference type="NCBI Taxonomy" id="228005"/>
    <lineage>
        <taxon>Bacteria</taxon>
        <taxon>Bacillati</taxon>
        <taxon>Actinomycetota</taxon>
        <taxon>Actinomycetes</taxon>
        <taxon>Pseudonocardiales</taxon>
        <taxon>Pseudonocardiaceae</taxon>
        <taxon>Pseudonocardia</taxon>
    </lineage>
</organism>
<evidence type="ECO:0000256" key="2">
    <source>
        <dbReference type="SAM" id="SignalP"/>
    </source>
</evidence>
<dbReference type="InterPro" id="IPR036182">
    <property type="entry name" value="PCuAC_sf"/>
</dbReference>
<comment type="caution">
    <text evidence="3">The sequence shown here is derived from an EMBL/GenBank/DDBJ whole genome shotgun (WGS) entry which is preliminary data.</text>
</comment>
<name>A0ABW3VLD6_9PSEU</name>
<gene>
    <name evidence="3" type="ORF">ACFQ34_16470</name>
</gene>
<reference evidence="4" key="1">
    <citation type="journal article" date="2019" name="Int. J. Syst. Evol. Microbiol.">
        <title>The Global Catalogue of Microorganisms (GCM) 10K type strain sequencing project: providing services to taxonomists for standard genome sequencing and annotation.</title>
        <authorList>
            <consortium name="The Broad Institute Genomics Platform"/>
            <consortium name="The Broad Institute Genome Sequencing Center for Infectious Disease"/>
            <person name="Wu L."/>
            <person name="Ma J."/>
        </authorList>
    </citation>
    <scope>NUCLEOTIDE SEQUENCE [LARGE SCALE GENOMIC DNA]</scope>
    <source>
        <strain evidence="4">CCUG 49018</strain>
    </source>
</reference>
<keyword evidence="2" id="KW-0732">Signal</keyword>
<feature type="chain" id="PRO_5045064316" evidence="2">
    <location>
        <begin position="25"/>
        <end position="200"/>
    </location>
</feature>
<dbReference type="Pfam" id="PF04314">
    <property type="entry name" value="PCuAC"/>
    <property type="match status" value="1"/>
</dbReference>
<protein>
    <submittedName>
        <fullName evidence="3">Copper chaperone PCu(A)C</fullName>
    </submittedName>
</protein>
<dbReference type="Gene3D" id="2.60.40.1890">
    <property type="entry name" value="PCu(A)C copper chaperone"/>
    <property type="match status" value="1"/>
</dbReference>
<evidence type="ECO:0000313" key="3">
    <source>
        <dbReference type="EMBL" id="MFD1234889.1"/>
    </source>
</evidence>
<dbReference type="InterPro" id="IPR007410">
    <property type="entry name" value="LpqE-like"/>
</dbReference>
<proteinExistence type="predicted"/>
<feature type="signal peptide" evidence="2">
    <location>
        <begin position="1"/>
        <end position="24"/>
    </location>
</feature>